<dbReference type="SUPFAM" id="SSF55387">
    <property type="entry name" value="Frataxin/Nqo15-like"/>
    <property type="match status" value="1"/>
</dbReference>
<dbReference type="InterPro" id="IPR017789">
    <property type="entry name" value="Frataxin"/>
</dbReference>
<dbReference type="PANTHER" id="PTHR16821">
    <property type="entry name" value="FRATAXIN"/>
    <property type="match status" value="1"/>
</dbReference>
<evidence type="ECO:0000256" key="1">
    <source>
        <dbReference type="ARBA" id="ARBA00004173"/>
    </source>
</evidence>
<name>A0ABZ1D959_9TREE</name>
<dbReference type="Proteomes" id="UP001329825">
    <property type="component" value="Chromosome 9"/>
</dbReference>
<evidence type="ECO:0000256" key="5">
    <source>
        <dbReference type="ARBA" id="ARBA00022448"/>
    </source>
</evidence>
<evidence type="ECO:0000256" key="11">
    <source>
        <dbReference type="ARBA" id="ARBA00023128"/>
    </source>
</evidence>
<keyword evidence="9" id="KW-0408">Iron</keyword>
<dbReference type="PRINTS" id="PR00904">
    <property type="entry name" value="FRATAXIN"/>
</dbReference>
<dbReference type="Gene3D" id="3.30.920.10">
    <property type="entry name" value="Frataxin/CyaY"/>
    <property type="match status" value="1"/>
</dbReference>
<dbReference type="InterPro" id="IPR036524">
    <property type="entry name" value="Frataxin/CyaY_sf"/>
</dbReference>
<protein>
    <recommendedName>
        <fullName evidence="3">ferroxidase</fullName>
        <ecNumber evidence="3">1.16.3.1</ecNumber>
    </recommendedName>
</protein>
<dbReference type="EC" id="1.16.3.1" evidence="3"/>
<evidence type="ECO:0000256" key="9">
    <source>
        <dbReference type="ARBA" id="ARBA00023004"/>
    </source>
</evidence>
<dbReference type="NCBIfam" id="TIGR03421">
    <property type="entry name" value="FeS_CyaY"/>
    <property type="match status" value="1"/>
</dbReference>
<dbReference type="InterPro" id="IPR002908">
    <property type="entry name" value="Frataxin/CyaY"/>
</dbReference>
<sequence length="202" mass="23130">MLPSSSRGPQLLKTVGRPLLSNKPTCSSSINTLLPKRPITPLRYNHVHHVPSQKPSPILRKRSRTFMSTSKCRAEHDQINPTLSLEEYERVSEQDMDVLHENLEIYVEQYGNNDWEVEYSSGVMTLLIPPYGTYVINKQPPNLQIWISSPISGPARFDYIDGVWVHHRKSHIKLGELLNTELNDILEKNNAEEGWEGTGLKY</sequence>
<evidence type="ECO:0000313" key="14">
    <source>
        <dbReference type="Proteomes" id="UP001329825"/>
    </source>
</evidence>
<keyword evidence="6" id="KW-0410">Iron transport</keyword>
<accession>A0ABZ1D959</accession>
<comment type="subcellular location">
    <subcellularLocation>
        <location evidence="1">Mitochondrion</location>
    </subcellularLocation>
</comment>
<organism evidence="13 14">
    <name type="scientific">Kwoniella shivajii</name>
    <dbReference type="NCBI Taxonomy" id="564305"/>
    <lineage>
        <taxon>Eukaryota</taxon>
        <taxon>Fungi</taxon>
        <taxon>Dikarya</taxon>
        <taxon>Basidiomycota</taxon>
        <taxon>Agaricomycotina</taxon>
        <taxon>Tremellomycetes</taxon>
        <taxon>Tremellales</taxon>
        <taxon>Cryptococcaceae</taxon>
        <taxon>Kwoniella</taxon>
    </lineage>
</organism>
<keyword evidence="7" id="KW-0809">Transit peptide</keyword>
<evidence type="ECO:0000256" key="10">
    <source>
        <dbReference type="ARBA" id="ARBA00023065"/>
    </source>
</evidence>
<keyword evidence="5" id="KW-0813">Transport</keyword>
<evidence type="ECO:0000313" key="13">
    <source>
        <dbReference type="EMBL" id="WRT69829.1"/>
    </source>
</evidence>
<dbReference type="EMBL" id="CP141889">
    <property type="protein sequence ID" value="WRT69829.1"/>
    <property type="molecule type" value="Genomic_DNA"/>
</dbReference>
<keyword evidence="14" id="KW-1185">Reference proteome</keyword>
<evidence type="ECO:0000256" key="6">
    <source>
        <dbReference type="ARBA" id="ARBA00022496"/>
    </source>
</evidence>
<evidence type="ECO:0000256" key="12">
    <source>
        <dbReference type="ARBA" id="ARBA00047990"/>
    </source>
</evidence>
<dbReference type="SMART" id="SM01219">
    <property type="entry name" value="Frataxin_Cyay"/>
    <property type="match status" value="1"/>
</dbReference>
<reference evidence="13 14" key="1">
    <citation type="submission" date="2024-01" db="EMBL/GenBank/DDBJ databases">
        <title>Comparative genomics of Cryptococcus and Kwoniella reveals pathogenesis evolution and contrasting modes of karyotype evolution via chromosome fusion or intercentromeric recombination.</title>
        <authorList>
            <person name="Coelho M.A."/>
            <person name="David-Palma M."/>
            <person name="Shea T."/>
            <person name="Bowers K."/>
            <person name="McGinley-Smith S."/>
            <person name="Mohammad A.W."/>
            <person name="Gnirke A."/>
            <person name="Yurkov A.M."/>
            <person name="Nowrousian M."/>
            <person name="Sun S."/>
            <person name="Cuomo C.A."/>
            <person name="Heitman J."/>
        </authorList>
    </citation>
    <scope>NUCLEOTIDE SEQUENCE [LARGE SCALE GENOMIC DNA]</scope>
    <source>
        <strain evidence="13">CBS 11374</strain>
    </source>
</reference>
<proteinExistence type="inferred from homology"/>
<dbReference type="Pfam" id="PF01491">
    <property type="entry name" value="Frataxin_Cyay"/>
    <property type="match status" value="1"/>
</dbReference>
<keyword evidence="11" id="KW-0496">Mitochondrion</keyword>
<comment type="similarity">
    <text evidence="2">Belongs to the frataxin family.</text>
</comment>
<comment type="catalytic activity">
    <reaction evidence="12">
        <text>4 Fe(2+) + O2 + 4 H(+) = 4 Fe(3+) + 2 H2O</text>
        <dbReference type="Rhea" id="RHEA:11148"/>
        <dbReference type="ChEBI" id="CHEBI:15377"/>
        <dbReference type="ChEBI" id="CHEBI:15378"/>
        <dbReference type="ChEBI" id="CHEBI:15379"/>
        <dbReference type="ChEBI" id="CHEBI:29033"/>
        <dbReference type="ChEBI" id="CHEBI:29034"/>
        <dbReference type="EC" id="1.16.3.1"/>
    </reaction>
</comment>
<dbReference type="NCBIfam" id="TIGR03422">
    <property type="entry name" value="mito_frataxin"/>
    <property type="match status" value="1"/>
</dbReference>
<keyword evidence="8" id="KW-0560">Oxidoreductase</keyword>
<dbReference type="RefSeq" id="XP_062794568.1">
    <property type="nucleotide sequence ID" value="XM_062938517.1"/>
</dbReference>
<dbReference type="PANTHER" id="PTHR16821:SF2">
    <property type="entry name" value="FRATAXIN, MITOCHONDRIAL"/>
    <property type="match status" value="1"/>
</dbReference>
<evidence type="ECO:0000256" key="7">
    <source>
        <dbReference type="ARBA" id="ARBA00022946"/>
    </source>
</evidence>
<dbReference type="PROSITE" id="PS50810">
    <property type="entry name" value="FRATAXIN_2"/>
    <property type="match status" value="1"/>
</dbReference>
<dbReference type="GeneID" id="87958950"/>
<gene>
    <name evidence="13" type="ORF">IL334_006820</name>
</gene>
<evidence type="ECO:0000256" key="4">
    <source>
        <dbReference type="ARBA" id="ARBA00022434"/>
    </source>
</evidence>
<evidence type="ECO:0000256" key="3">
    <source>
        <dbReference type="ARBA" id="ARBA00013107"/>
    </source>
</evidence>
<evidence type="ECO:0000256" key="8">
    <source>
        <dbReference type="ARBA" id="ARBA00023002"/>
    </source>
</evidence>
<keyword evidence="4" id="KW-0409">Iron storage</keyword>
<dbReference type="InterPro" id="IPR020895">
    <property type="entry name" value="Frataxin_CS"/>
</dbReference>
<dbReference type="PROSITE" id="PS01344">
    <property type="entry name" value="FRATAXIN_1"/>
    <property type="match status" value="1"/>
</dbReference>
<evidence type="ECO:0000256" key="2">
    <source>
        <dbReference type="ARBA" id="ARBA00008183"/>
    </source>
</evidence>
<keyword evidence="10" id="KW-0406">Ion transport</keyword>